<accession>A0ABY7LFV2</accession>
<dbReference type="SUPFAM" id="SSF52540">
    <property type="entry name" value="P-loop containing nucleoside triphosphate hydrolases"/>
    <property type="match status" value="1"/>
</dbReference>
<feature type="domain" description="KAP NTPase" evidence="1">
    <location>
        <begin position="60"/>
        <end position="231"/>
    </location>
</feature>
<gene>
    <name evidence="2" type="ORF">N7E60_04135</name>
</gene>
<protein>
    <recommendedName>
        <fullName evidence="1">KAP NTPase domain-containing protein</fullName>
    </recommendedName>
</protein>
<dbReference type="Proteomes" id="UP001164676">
    <property type="component" value="Chromosome"/>
</dbReference>
<dbReference type="InterPro" id="IPR027417">
    <property type="entry name" value="P-loop_NTPase"/>
</dbReference>
<evidence type="ECO:0000313" key="3">
    <source>
        <dbReference type="Proteomes" id="UP001164676"/>
    </source>
</evidence>
<dbReference type="InterPro" id="IPR011646">
    <property type="entry name" value="KAP_P-loop"/>
</dbReference>
<evidence type="ECO:0000313" key="2">
    <source>
        <dbReference type="EMBL" id="WBA15492.1"/>
    </source>
</evidence>
<dbReference type="NCBIfam" id="NF041743">
    <property type="entry name" value="RdrA"/>
    <property type="match status" value="1"/>
</dbReference>
<proteinExistence type="predicted"/>
<sequence length="887" mass="102096">MSVQADRYISLDSVESAVFESPATLLPLSVYQTLATFIKEALHKVPTTATEKDINSIRSHNAVSIDGDRGTGKTSVLVNLQRYLEQDHPQVLKDVFILEPVDPTLIEDHESLFLHVIVASILSDKTVQEKQCSNRDASTFLNRKLDALATALESVESQKTAIGMDKLRALFGNKRLADSVQEFFQAVLNLLGKKLLVLPIDDVDTSLNRAFENLEIIRRYLTTPYVLPIVSGDRSLNQEVTWRDFHGRLIRDSRHKSDAAYEIAVDLAQEYQRKVLPLPNRITMPSVKEFLNDPTIQLSNTPFSDDTISLRNFRVWLEIFLAGPTNGLENSRLEIPIGSIRELTQLVRHCRELIPQLPAPIKEANSELEVRRAWQMPNVSQQTLRKFHEFYIKLSKEKKRRYGAAYEAFSEATSEANPNPMNFSLQHRKAWNESLLNYFKYEAKAGVSVLVLQASRDWLSRRNGNEFDKDNSIFNTPLFQPLEQNKQKYRLFEKRADFSEWLTVLQNMAPPGWLKRLEERRTILPYPVAEVGIEVGTRWKFDEKIFDKFDPQPRSKAKYLLLLTEHYNFYSSNKRSLVMTAGRAFEIIISSLIGDLRQEDIEKISRTSPFYSTSSLAPTKVFAFDEKNEKNSINDENETRSSYVEWDDSIDAQIDDLASEIKEWRENHNMQEQFPSPWLIYKVFNKVLTQIHIYEKTIKVTPENYLNEALKLVGYTFYSTWSAFASFEKGRLFGLPEVVASSNLSRTSNFEKNDHFTYNIAPFVAASTMDEEASKHRNAFGKATETATYFLANHPLKTWIDEALDSVQYSHENQANKQDDEARRWLTQRLGLPRGKIRSPKSPRLVKILEDMQPQEANDLLIDMEKRFSKTIWLNAVESIVNKANNG</sequence>
<organism evidence="2 3">
    <name type="scientific">Salinivibrio proteolyticus</name>
    <dbReference type="NCBI Taxonomy" id="334715"/>
    <lineage>
        <taxon>Bacteria</taxon>
        <taxon>Pseudomonadati</taxon>
        <taxon>Pseudomonadota</taxon>
        <taxon>Gammaproteobacteria</taxon>
        <taxon>Vibrionales</taxon>
        <taxon>Vibrionaceae</taxon>
        <taxon>Salinivibrio</taxon>
    </lineage>
</organism>
<keyword evidence="3" id="KW-1185">Reference proteome</keyword>
<dbReference type="RefSeq" id="WP_269598202.1">
    <property type="nucleotide sequence ID" value="NZ_CP114584.1"/>
</dbReference>
<dbReference type="CDD" id="cd02019">
    <property type="entry name" value="NK"/>
    <property type="match status" value="1"/>
</dbReference>
<reference evidence="2" key="1">
    <citation type="submission" date="2022-09" db="EMBL/GenBank/DDBJ databases">
        <authorList>
            <person name="Li Z.-J."/>
        </authorList>
    </citation>
    <scope>NUCLEOTIDE SEQUENCE</scope>
    <source>
        <strain evidence="2">TGB10</strain>
    </source>
</reference>
<dbReference type="Pfam" id="PF07693">
    <property type="entry name" value="KAP_NTPase"/>
    <property type="match status" value="1"/>
</dbReference>
<name>A0ABY7LFV2_9GAMM</name>
<evidence type="ECO:0000259" key="1">
    <source>
        <dbReference type="Pfam" id="PF07693"/>
    </source>
</evidence>
<dbReference type="EMBL" id="CP114584">
    <property type="protein sequence ID" value="WBA15492.1"/>
    <property type="molecule type" value="Genomic_DNA"/>
</dbReference>